<comment type="similarity">
    <text evidence="4">Belongs to the cyclic nucleotide phosphodiesterase class-III family.</text>
</comment>
<name>A0AAE3AU54_9FIRM</name>
<dbReference type="GO" id="GO:0016787">
    <property type="term" value="F:hydrolase activity"/>
    <property type="evidence" value="ECO:0007669"/>
    <property type="project" value="UniProtKB-KW"/>
</dbReference>
<evidence type="ECO:0000256" key="1">
    <source>
        <dbReference type="ARBA" id="ARBA00022723"/>
    </source>
</evidence>
<dbReference type="PANTHER" id="PTHR42988:SF2">
    <property type="entry name" value="CYCLIC NUCLEOTIDE PHOSPHODIESTERASE CBUA0032-RELATED"/>
    <property type="match status" value="1"/>
</dbReference>
<dbReference type="Gene3D" id="3.60.21.10">
    <property type="match status" value="1"/>
</dbReference>
<keyword evidence="3" id="KW-0408">Iron</keyword>
<reference evidence="6" key="1">
    <citation type="submission" date="2021-10" db="EMBL/GenBank/DDBJ databases">
        <title>Anaerobic single-cell dispensing facilitates the cultivation of human gut bacteria.</title>
        <authorList>
            <person name="Afrizal A."/>
        </authorList>
    </citation>
    <scope>NUCLEOTIDE SEQUENCE</scope>
    <source>
        <strain evidence="6">CLA-AA-H274</strain>
    </source>
</reference>
<dbReference type="AlphaFoldDB" id="A0AAE3AU54"/>
<evidence type="ECO:0000256" key="4">
    <source>
        <dbReference type="ARBA" id="ARBA00025742"/>
    </source>
</evidence>
<evidence type="ECO:0000313" key="7">
    <source>
        <dbReference type="Proteomes" id="UP001198962"/>
    </source>
</evidence>
<gene>
    <name evidence="6" type="ORF">LKD32_11725</name>
</gene>
<sequence length="276" mass="31068">MNLLHISDIHYRSFYSDGPSEYENMLSQMDAPMYFLQESLKQALSEQEIDVVLITGDLTEDGSVDDYRILKRQIQKLVGDRPVIITPGNHDNKKNLRIGWMGIAEAEAECAGDDPCYFIKVFDEAVIVSFDSSVQGCSDGCVDPDRLLWLEQELLAMKEKGKPVILMTHHQLIDQLPGVPPIPESEKIKEILRETRPTAVLCGHTHHHYVGRVAEVPYYIADSMSFRGESLEIGGVSFEEGYGYSVYHLGKNGIDQCKTQLKLTGRCLGEIIFKKS</sequence>
<keyword evidence="2" id="KW-0378">Hydrolase</keyword>
<comment type="caution">
    <text evidence="6">The sequence shown here is derived from an EMBL/GenBank/DDBJ whole genome shotgun (WGS) entry which is preliminary data.</text>
</comment>
<dbReference type="PANTHER" id="PTHR42988">
    <property type="entry name" value="PHOSPHOHYDROLASE"/>
    <property type="match status" value="1"/>
</dbReference>
<feature type="domain" description="Calcineurin-like phosphoesterase" evidence="5">
    <location>
        <begin position="1"/>
        <end position="207"/>
    </location>
</feature>
<evidence type="ECO:0000256" key="3">
    <source>
        <dbReference type="ARBA" id="ARBA00023004"/>
    </source>
</evidence>
<dbReference type="Pfam" id="PF00149">
    <property type="entry name" value="Metallophos"/>
    <property type="match status" value="1"/>
</dbReference>
<keyword evidence="7" id="KW-1185">Reference proteome</keyword>
<dbReference type="InterPro" id="IPR050884">
    <property type="entry name" value="CNP_phosphodiesterase-III"/>
</dbReference>
<dbReference type="EMBL" id="JAJEPU010000039">
    <property type="protein sequence ID" value="MCC2165530.1"/>
    <property type="molecule type" value="Genomic_DNA"/>
</dbReference>
<dbReference type="Proteomes" id="UP001198962">
    <property type="component" value="Unassembled WGS sequence"/>
</dbReference>
<protein>
    <submittedName>
        <fullName evidence="6">Metallophosphoesterase</fullName>
    </submittedName>
</protein>
<dbReference type="InterPro" id="IPR029052">
    <property type="entry name" value="Metallo-depent_PP-like"/>
</dbReference>
<proteinExistence type="inferred from homology"/>
<organism evidence="6 7">
    <name type="scientific">Brotaphodocola catenula</name>
    <dbReference type="NCBI Taxonomy" id="2885361"/>
    <lineage>
        <taxon>Bacteria</taxon>
        <taxon>Bacillati</taxon>
        <taxon>Bacillota</taxon>
        <taxon>Clostridia</taxon>
        <taxon>Lachnospirales</taxon>
        <taxon>Lachnospiraceae</taxon>
        <taxon>Brotaphodocola</taxon>
    </lineage>
</organism>
<dbReference type="GO" id="GO:0046872">
    <property type="term" value="F:metal ion binding"/>
    <property type="evidence" value="ECO:0007669"/>
    <property type="project" value="UniProtKB-KW"/>
</dbReference>
<evidence type="ECO:0000313" key="6">
    <source>
        <dbReference type="EMBL" id="MCC2165530.1"/>
    </source>
</evidence>
<evidence type="ECO:0000259" key="5">
    <source>
        <dbReference type="Pfam" id="PF00149"/>
    </source>
</evidence>
<keyword evidence="1" id="KW-0479">Metal-binding</keyword>
<dbReference type="SUPFAM" id="SSF56300">
    <property type="entry name" value="Metallo-dependent phosphatases"/>
    <property type="match status" value="1"/>
</dbReference>
<dbReference type="InterPro" id="IPR004843">
    <property type="entry name" value="Calcineurin-like_PHP"/>
</dbReference>
<evidence type="ECO:0000256" key="2">
    <source>
        <dbReference type="ARBA" id="ARBA00022801"/>
    </source>
</evidence>
<accession>A0AAE3AU54</accession>
<dbReference type="RefSeq" id="WP_308451814.1">
    <property type="nucleotide sequence ID" value="NZ_JAJEPU010000039.1"/>
</dbReference>